<dbReference type="Proteomes" id="UP000295515">
    <property type="component" value="Unassembled WGS sequence"/>
</dbReference>
<comment type="caution">
    <text evidence="1">The sequence shown here is derived from an EMBL/GenBank/DDBJ whole genome shotgun (WGS) entry which is preliminary data.</text>
</comment>
<dbReference type="Gene3D" id="1.25.40.10">
    <property type="entry name" value="Tetratricopeptide repeat domain"/>
    <property type="match status" value="1"/>
</dbReference>
<dbReference type="GeneID" id="98916277"/>
<dbReference type="InterPro" id="IPR011990">
    <property type="entry name" value="TPR-like_helical_dom_sf"/>
</dbReference>
<protein>
    <recommendedName>
        <fullName evidence="3">Tetratricopeptide repeat protein</fullName>
    </recommendedName>
</protein>
<dbReference type="SUPFAM" id="SSF48452">
    <property type="entry name" value="TPR-like"/>
    <property type="match status" value="1"/>
</dbReference>
<evidence type="ECO:0000313" key="2">
    <source>
        <dbReference type="Proteomes" id="UP000295515"/>
    </source>
</evidence>
<organism evidence="1 2">
    <name type="scientific">Longibaculum muris</name>
    <dbReference type="NCBI Taxonomy" id="1796628"/>
    <lineage>
        <taxon>Bacteria</taxon>
        <taxon>Bacillati</taxon>
        <taxon>Bacillota</taxon>
        <taxon>Erysipelotrichia</taxon>
        <taxon>Erysipelotrichales</taxon>
        <taxon>Coprobacillaceae</taxon>
        <taxon>Longibaculum</taxon>
    </lineage>
</organism>
<reference evidence="1 2" key="1">
    <citation type="submission" date="2019-03" db="EMBL/GenBank/DDBJ databases">
        <title>Genomic Encyclopedia of Type Strains, Phase IV (KMG-IV): sequencing the most valuable type-strain genomes for metagenomic binning, comparative biology and taxonomic classification.</title>
        <authorList>
            <person name="Goeker M."/>
        </authorList>
    </citation>
    <scope>NUCLEOTIDE SEQUENCE [LARGE SCALE GENOMIC DNA]</scope>
    <source>
        <strain evidence="1 2">DSM 29487</strain>
    </source>
</reference>
<sequence>MDLINKCAIWNENGEYQLIVDAIESLEKEKLTAELISELARAYNNIGNLKNSDGQESEEYFYKAIELLKSIEEDLGSQHNWNFRIAYAYFHLDQDVKALHHFMKALESRPNDQDTMNFIEACKESLALPRFQKPFAKRVARCWDVFESEEAHLRAIIDDKNYQDLIAEFEKVLSVAFDNASFEVGFNGMKYELILTPEGDISRLYKYVYFKNHAPSSIFKHWNILVGRQVEGSRNGNTPKLMLAAFDQKVSGEDVQVWLTMNENKKFVLELYCEKLALLQKENEKEVWWLFNTLLDQALGEINAMRLIEDVQILKQPKNEKFVLLKDLRDEISNCEVNLSNDPDEFLNEYLFYSLEPNKDENADLRLDIFVAMTRHAYLSIDYIDNSTFCVDEFHRDGAVAGFFYFPLYVFAGEDNYNQAVLEFRYHVQEEIERVIGDDVVSVIGGATGIYYGYIDFIAWDLMELLHKAEEVFEKTSIPWVSYHSFRRDGESFLIMDHTDDN</sequence>
<evidence type="ECO:0000313" key="1">
    <source>
        <dbReference type="EMBL" id="TCV93780.1"/>
    </source>
</evidence>
<gene>
    <name evidence="1" type="ORF">EDD60_12221</name>
</gene>
<dbReference type="InterPro" id="IPR019734">
    <property type="entry name" value="TPR_rpt"/>
</dbReference>
<dbReference type="SMART" id="SM00028">
    <property type="entry name" value="TPR"/>
    <property type="match status" value="2"/>
</dbReference>
<accession>A0A4R3YN69</accession>
<name>A0A4R3YN69_9FIRM</name>
<dbReference type="AlphaFoldDB" id="A0A4R3YN69"/>
<evidence type="ECO:0008006" key="3">
    <source>
        <dbReference type="Google" id="ProtNLM"/>
    </source>
</evidence>
<proteinExistence type="predicted"/>
<keyword evidence="2" id="KW-1185">Reference proteome</keyword>
<dbReference type="RefSeq" id="WP_132226475.1">
    <property type="nucleotide sequence ID" value="NZ_JANKBF010000009.1"/>
</dbReference>
<dbReference type="EMBL" id="SMCQ01000022">
    <property type="protein sequence ID" value="TCV93780.1"/>
    <property type="molecule type" value="Genomic_DNA"/>
</dbReference>